<dbReference type="FunFam" id="2.40.330.10:FF:000002">
    <property type="entry name" value="B3 domain-containing protein"/>
    <property type="match status" value="1"/>
</dbReference>
<evidence type="ECO:0000256" key="6">
    <source>
        <dbReference type="SAM" id="MobiDB-lite"/>
    </source>
</evidence>
<dbReference type="PROSITE" id="PS50863">
    <property type="entry name" value="B3"/>
    <property type="match status" value="1"/>
</dbReference>
<organism evidence="8 9">
    <name type="scientific">Rhododendron griersonianum</name>
    <dbReference type="NCBI Taxonomy" id="479676"/>
    <lineage>
        <taxon>Eukaryota</taxon>
        <taxon>Viridiplantae</taxon>
        <taxon>Streptophyta</taxon>
        <taxon>Embryophyta</taxon>
        <taxon>Tracheophyta</taxon>
        <taxon>Spermatophyta</taxon>
        <taxon>Magnoliopsida</taxon>
        <taxon>eudicotyledons</taxon>
        <taxon>Gunneridae</taxon>
        <taxon>Pentapetalae</taxon>
        <taxon>asterids</taxon>
        <taxon>Ericales</taxon>
        <taxon>Ericaceae</taxon>
        <taxon>Ericoideae</taxon>
        <taxon>Rhodoreae</taxon>
        <taxon>Rhododendron</taxon>
    </lineage>
</organism>
<sequence>MEFYEIKRGNSHEEQEEDREELMRDLEFEGNPSYYSSSSYNSTNNHQRPFFRASFDVWGEDISRSYHGAAVAATRIQGLDLMDTVPPPPPPASTRSTDQSYQLVGSSSDAGGDGSSSSFSTMEKEHMFHKVVTPSDVGKLNRLVIPKQHAEKYFPLDDDQMKGLLLNFEDRNGKEWRFRYSYWNSSQSYVMTKGWSRFVKDKKLDAGDVVSFDRGVGESGKDRLFIDWRHRTLPDTSHHIINAPSGIQWGRLVYPMPPSMPIPMLRPDYLYHHHQNHQNQWNGHNYSSGIHDYGAMNLGQLGAAQEMGGMIRTRVINSVPAIHNNAATAAAVAPKRLRLFGVNMDCSSSPVQEYSESMVLPSVPLRFATTATELAPSVGVLPLSQSRHYDGSPMPNLPTSDSRGKGLVLTGLAEAAWDECTVSDLSSCIKGGTLEAGGNLVRLCLMDDVVVREGEGIDGGGGGGDGGNANVKD</sequence>
<keyword evidence="4" id="KW-0804">Transcription</keyword>
<name>A0AAV6LLT7_9ERIC</name>
<evidence type="ECO:0000256" key="1">
    <source>
        <dbReference type="ARBA" id="ARBA00004123"/>
    </source>
</evidence>
<gene>
    <name evidence="8" type="ORF">RHGRI_001901</name>
</gene>
<dbReference type="GO" id="GO:0005634">
    <property type="term" value="C:nucleus"/>
    <property type="evidence" value="ECO:0007669"/>
    <property type="project" value="UniProtKB-SubCell"/>
</dbReference>
<evidence type="ECO:0000256" key="4">
    <source>
        <dbReference type="ARBA" id="ARBA00023163"/>
    </source>
</evidence>
<comment type="subcellular location">
    <subcellularLocation>
        <location evidence="1">Nucleus</location>
    </subcellularLocation>
</comment>
<feature type="region of interest" description="Disordered" evidence="6">
    <location>
        <begin position="80"/>
        <end position="120"/>
    </location>
</feature>
<dbReference type="GO" id="GO:0003700">
    <property type="term" value="F:DNA-binding transcription factor activity"/>
    <property type="evidence" value="ECO:0007669"/>
    <property type="project" value="InterPro"/>
</dbReference>
<dbReference type="InterPro" id="IPR044800">
    <property type="entry name" value="LEC2-like"/>
</dbReference>
<dbReference type="PANTHER" id="PTHR31140:SF123">
    <property type="entry name" value="B3 DOMAIN-CONTAINING TRANSCRIPTION FACTOR NGA1"/>
    <property type="match status" value="1"/>
</dbReference>
<dbReference type="Gene3D" id="2.40.330.10">
    <property type="entry name" value="DNA-binding pseudobarrel domain"/>
    <property type="match status" value="1"/>
</dbReference>
<feature type="region of interest" description="Disordered" evidence="6">
    <location>
        <begin position="1"/>
        <end position="22"/>
    </location>
</feature>
<comment type="caution">
    <text evidence="8">The sequence shown here is derived from an EMBL/GenBank/DDBJ whole genome shotgun (WGS) entry which is preliminary data.</text>
</comment>
<proteinExistence type="predicted"/>
<dbReference type="GO" id="GO:0003677">
    <property type="term" value="F:DNA binding"/>
    <property type="evidence" value="ECO:0007669"/>
    <property type="project" value="UniProtKB-KW"/>
</dbReference>
<evidence type="ECO:0000313" key="8">
    <source>
        <dbReference type="EMBL" id="KAG5566123.1"/>
    </source>
</evidence>
<accession>A0AAV6LLT7</accession>
<keyword evidence="2" id="KW-0805">Transcription regulation</keyword>
<dbReference type="SMART" id="SM01019">
    <property type="entry name" value="B3"/>
    <property type="match status" value="1"/>
</dbReference>
<dbReference type="Proteomes" id="UP000823749">
    <property type="component" value="Chromosome 1"/>
</dbReference>
<reference evidence="8" key="1">
    <citation type="submission" date="2020-08" db="EMBL/GenBank/DDBJ databases">
        <title>Plant Genome Project.</title>
        <authorList>
            <person name="Zhang R.-G."/>
        </authorList>
    </citation>
    <scope>NUCLEOTIDE SEQUENCE</scope>
    <source>
        <strain evidence="8">WSP0</strain>
        <tissue evidence="8">Leaf</tissue>
    </source>
</reference>
<dbReference type="SUPFAM" id="SSF101936">
    <property type="entry name" value="DNA-binding pseudobarrel domain"/>
    <property type="match status" value="1"/>
</dbReference>
<dbReference type="Pfam" id="PF02362">
    <property type="entry name" value="B3"/>
    <property type="match status" value="1"/>
</dbReference>
<keyword evidence="3" id="KW-0238">DNA-binding</keyword>
<dbReference type="AlphaFoldDB" id="A0AAV6LLT7"/>
<dbReference type="EMBL" id="JACTNZ010000001">
    <property type="protein sequence ID" value="KAG5566123.1"/>
    <property type="molecule type" value="Genomic_DNA"/>
</dbReference>
<dbReference type="PANTHER" id="PTHR31140">
    <property type="entry name" value="B3 DOMAIN-CONTAINING TRANSCRIPTION FACTOR ABI3"/>
    <property type="match status" value="1"/>
</dbReference>
<dbReference type="InterPro" id="IPR003340">
    <property type="entry name" value="B3_DNA-bd"/>
</dbReference>
<keyword evidence="9" id="KW-1185">Reference proteome</keyword>
<evidence type="ECO:0000256" key="3">
    <source>
        <dbReference type="ARBA" id="ARBA00023125"/>
    </source>
</evidence>
<evidence type="ECO:0000256" key="5">
    <source>
        <dbReference type="ARBA" id="ARBA00023242"/>
    </source>
</evidence>
<feature type="domain" description="TF-B3" evidence="7">
    <location>
        <begin position="128"/>
        <end position="232"/>
    </location>
</feature>
<evidence type="ECO:0000256" key="2">
    <source>
        <dbReference type="ARBA" id="ARBA00023015"/>
    </source>
</evidence>
<dbReference type="InterPro" id="IPR015300">
    <property type="entry name" value="DNA-bd_pseudobarrel_sf"/>
</dbReference>
<keyword evidence="5" id="KW-0539">Nucleus</keyword>
<feature type="compositionally biased region" description="Basic and acidic residues" evidence="6">
    <location>
        <begin position="1"/>
        <end position="13"/>
    </location>
</feature>
<evidence type="ECO:0000313" key="9">
    <source>
        <dbReference type="Proteomes" id="UP000823749"/>
    </source>
</evidence>
<feature type="compositionally biased region" description="Low complexity" evidence="6">
    <location>
        <begin position="105"/>
        <end position="120"/>
    </location>
</feature>
<protein>
    <recommendedName>
        <fullName evidence="7">TF-B3 domain-containing protein</fullName>
    </recommendedName>
</protein>
<dbReference type="CDD" id="cd10017">
    <property type="entry name" value="B3_DNA"/>
    <property type="match status" value="1"/>
</dbReference>
<feature type="compositionally biased region" description="Polar residues" evidence="6">
    <location>
        <begin position="93"/>
        <end position="104"/>
    </location>
</feature>
<evidence type="ECO:0000259" key="7">
    <source>
        <dbReference type="PROSITE" id="PS50863"/>
    </source>
</evidence>